<evidence type="ECO:0008006" key="3">
    <source>
        <dbReference type="Google" id="ProtNLM"/>
    </source>
</evidence>
<keyword evidence="2" id="KW-1185">Reference proteome</keyword>
<dbReference type="EMBL" id="JACOPS010000002">
    <property type="protein sequence ID" value="MBC5728148.1"/>
    <property type="molecule type" value="Genomic_DNA"/>
</dbReference>
<sequence>MVTNLTKKQIENIQIDESVIFLDYGETTERFLAPTRGGGEFAATVTVRDIEFDGRHGKTAGTQVIEEQGASIKVTTLCMSQENLALAIPNCTISSKDDKVIKNPKTGVIPLEAYLKNITMFAKLISGKYKKISIYNPMHETGFTAKAVQKAEGELAFEFLAHYAHTNLDGDLWKVEEIEQPPVMPTVDAAAAAVNKTAEE</sequence>
<evidence type="ECO:0000313" key="1">
    <source>
        <dbReference type="EMBL" id="MBC5728148.1"/>
    </source>
</evidence>
<proteinExistence type="predicted"/>
<dbReference type="Proteomes" id="UP000636755">
    <property type="component" value="Unassembled WGS sequence"/>
</dbReference>
<dbReference type="RefSeq" id="WP_186935313.1">
    <property type="nucleotide sequence ID" value="NZ_JACOPS010000002.1"/>
</dbReference>
<name>A0ABR7HKW4_9FIRM</name>
<accession>A0ABR7HKW4</accession>
<protein>
    <recommendedName>
        <fullName evidence="3">Phage major tail protein, phi13 family</fullName>
    </recommendedName>
</protein>
<organism evidence="1 2">
    <name type="scientific">Ruminococcus intestinalis</name>
    <dbReference type="NCBI Taxonomy" id="2763066"/>
    <lineage>
        <taxon>Bacteria</taxon>
        <taxon>Bacillati</taxon>
        <taxon>Bacillota</taxon>
        <taxon>Clostridia</taxon>
        <taxon>Eubacteriales</taxon>
        <taxon>Oscillospiraceae</taxon>
        <taxon>Ruminococcus</taxon>
    </lineage>
</organism>
<gene>
    <name evidence="1" type="ORF">H8R91_06385</name>
</gene>
<reference evidence="1 2" key="1">
    <citation type="submission" date="2020-08" db="EMBL/GenBank/DDBJ databases">
        <title>Genome public.</title>
        <authorList>
            <person name="Liu C."/>
            <person name="Sun Q."/>
        </authorList>
    </citation>
    <scope>NUCLEOTIDE SEQUENCE [LARGE SCALE GENOMIC DNA]</scope>
    <source>
        <strain evidence="1 2">NSJ-71</strain>
    </source>
</reference>
<comment type="caution">
    <text evidence="1">The sequence shown here is derived from an EMBL/GenBank/DDBJ whole genome shotgun (WGS) entry which is preliminary data.</text>
</comment>
<evidence type="ECO:0000313" key="2">
    <source>
        <dbReference type="Proteomes" id="UP000636755"/>
    </source>
</evidence>